<keyword evidence="1" id="KW-1015">Disulfide bond</keyword>
<accession>A0ABN9L629</accession>
<dbReference type="CDD" id="cd19941">
    <property type="entry name" value="TIL"/>
    <property type="match status" value="1"/>
</dbReference>
<evidence type="ECO:0000313" key="3">
    <source>
        <dbReference type="EMBL" id="CAJ0934160.1"/>
    </source>
</evidence>
<reference evidence="3" key="1">
    <citation type="submission" date="2023-07" db="EMBL/GenBank/DDBJ databases">
        <authorList>
            <person name="Stuckert A."/>
        </authorList>
    </citation>
    <scope>NUCLEOTIDE SEQUENCE</scope>
</reference>
<dbReference type="InterPro" id="IPR036084">
    <property type="entry name" value="Ser_inhib-like_sf"/>
</dbReference>
<keyword evidence="4" id="KW-1185">Reference proteome</keyword>
<sequence>MAVWRRHPSNIRDLEQFAEEEWSKIPPEHSTDNTFSSIHFGNQQNINDPNEECNDTEETQATNPVNCSKYRSECEEHLHQDAFSDCMKLMNLEPYIEACMIDMCSCDNSQDSFCLCSSITEYSRQCSHAGGHPRNWRTPDFCPKQCPANMIYQESASPCKDSCSNFETHNLCEEHYMDGCFCPEGLGRIVEGSGTINSAVYQKILKENVWPSVRDLKLKHAWVLEQANDTQLTGKSTSEWLKKNTIKTLEWP</sequence>
<dbReference type="SMART" id="SM00832">
    <property type="entry name" value="C8"/>
    <property type="match status" value="1"/>
</dbReference>
<dbReference type="InterPro" id="IPR002919">
    <property type="entry name" value="TIL_dom"/>
</dbReference>
<dbReference type="Pfam" id="PF01826">
    <property type="entry name" value="TIL"/>
    <property type="match status" value="1"/>
</dbReference>
<evidence type="ECO:0000313" key="4">
    <source>
        <dbReference type="Proteomes" id="UP001176940"/>
    </source>
</evidence>
<gene>
    <name evidence="3" type="ORF">RIMI_LOCUS5806055</name>
</gene>
<evidence type="ECO:0000259" key="2">
    <source>
        <dbReference type="SMART" id="SM00832"/>
    </source>
</evidence>
<comment type="caution">
    <text evidence="3">The sequence shown here is derived from an EMBL/GenBank/DDBJ whole genome shotgun (WGS) entry which is preliminary data.</text>
</comment>
<dbReference type="PANTHER" id="PTHR11339:SF371">
    <property type="entry name" value="MUCIN-2"/>
    <property type="match status" value="1"/>
</dbReference>
<protein>
    <recommendedName>
        <fullName evidence="2">VWF/SSPO/Zonadhesin-like cysteine-rich domain-containing protein</fullName>
    </recommendedName>
</protein>
<dbReference type="InterPro" id="IPR014853">
    <property type="entry name" value="VWF/SSPO/ZAN-like_Cys-rich_dom"/>
</dbReference>
<dbReference type="EMBL" id="CAUEEQ010010105">
    <property type="protein sequence ID" value="CAJ0934160.1"/>
    <property type="molecule type" value="Genomic_DNA"/>
</dbReference>
<feature type="domain" description="VWF/SSPO/Zonadhesin-like cysteine-rich" evidence="2">
    <location>
        <begin position="77"/>
        <end position="143"/>
    </location>
</feature>
<proteinExistence type="predicted"/>
<dbReference type="SUPFAM" id="SSF57567">
    <property type="entry name" value="Serine protease inhibitors"/>
    <property type="match status" value="1"/>
</dbReference>
<dbReference type="Gene3D" id="3.30.420.10">
    <property type="entry name" value="Ribonuclease H-like superfamily/Ribonuclease H"/>
    <property type="match status" value="1"/>
</dbReference>
<dbReference type="Pfam" id="PF08742">
    <property type="entry name" value="C8"/>
    <property type="match status" value="1"/>
</dbReference>
<evidence type="ECO:0000256" key="1">
    <source>
        <dbReference type="ARBA" id="ARBA00023157"/>
    </source>
</evidence>
<dbReference type="InterPro" id="IPR050780">
    <property type="entry name" value="Mucin_vWF_Thrombospondin_sf"/>
</dbReference>
<organism evidence="3 4">
    <name type="scientific">Ranitomeya imitator</name>
    <name type="common">mimic poison frog</name>
    <dbReference type="NCBI Taxonomy" id="111125"/>
    <lineage>
        <taxon>Eukaryota</taxon>
        <taxon>Metazoa</taxon>
        <taxon>Chordata</taxon>
        <taxon>Craniata</taxon>
        <taxon>Vertebrata</taxon>
        <taxon>Euteleostomi</taxon>
        <taxon>Amphibia</taxon>
        <taxon>Batrachia</taxon>
        <taxon>Anura</taxon>
        <taxon>Neobatrachia</taxon>
        <taxon>Hyloidea</taxon>
        <taxon>Dendrobatidae</taxon>
        <taxon>Dendrobatinae</taxon>
        <taxon>Ranitomeya</taxon>
    </lineage>
</organism>
<name>A0ABN9L629_9NEOB</name>
<dbReference type="PANTHER" id="PTHR11339">
    <property type="entry name" value="EXTRACELLULAR MATRIX GLYCOPROTEIN RELATED"/>
    <property type="match status" value="1"/>
</dbReference>
<dbReference type="Proteomes" id="UP001176940">
    <property type="component" value="Unassembled WGS sequence"/>
</dbReference>
<dbReference type="InterPro" id="IPR036397">
    <property type="entry name" value="RNaseH_sf"/>
</dbReference>